<organism evidence="3 4">
    <name type="scientific">Aspergillus clavatus (strain ATCC 1007 / CBS 513.65 / DSM 816 / NCTC 3887 / NRRL 1 / QM 1276 / 107)</name>
    <dbReference type="NCBI Taxonomy" id="344612"/>
    <lineage>
        <taxon>Eukaryota</taxon>
        <taxon>Fungi</taxon>
        <taxon>Dikarya</taxon>
        <taxon>Ascomycota</taxon>
        <taxon>Pezizomycotina</taxon>
        <taxon>Eurotiomycetes</taxon>
        <taxon>Eurotiomycetidae</taxon>
        <taxon>Eurotiales</taxon>
        <taxon>Aspergillaceae</taxon>
        <taxon>Aspergillus</taxon>
        <taxon>Aspergillus subgen. Fumigati</taxon>
    </lineage>
</organism>
<dbReference type="HOGENOM" id="CLU_012494_6_1_1"/>
<name>A1CSF7_ASPCL</name>
<dbReference type="Pfam" id="PF07859">
    <property type="entry name" value="Abhydrolase_3"/>
    <property type="match status" value="1"/>
</dbReference>
<dbReference type="SUPFAM" id="SSF53474">
    <property type="entry name" value="alpha/beta-Hydrolases"/>
    <property type="match status" value="1"/>
</dbReference>
<evidence type="ECO:0000313" key="4">
    <source>
        <dbReference type="Proteomes" id="UP000006701"/>
    </source>
</evidence>
<dbReference type="KEGG" id="act:ACLA_033140"/>
<keyword evidence="4" id="KW-1185">Reference proteome</keyword>
<evidence type="ECO:0000259" key="2">
    <source>
        <dbReference type="Pfam" id="PF07859"/>
    </source>
</evidence>
<dbReference type="RefSeq" id="XP_001270004.1">
    <property type="nucleotide sequence ID" value="XM_001270003.1"/>
</dbReference>
<reference evidence="3 4" key="1">
    <citation type="journal article" date="2008" name="PLoS Genet.">
        <title>Genomic islands in the pathogenic filamentous fungus Aspergillus fumigatus.</title>
        <authorList>
            <person name="Fedorova N.D."/>
            <person name="Khaldi N."/>
            <person name="Joardar V.S."/>
            <person name="Maiti R."/>
            <person name="Amedeo P."/>
            <person name="Anderson M.J."/>
            <person name="Crabtree J."/>
            <person name="Silva J.C."/>
            <person name="Badger J.H."/>
            <person name="Albarraq A."/>
            <person name="Angiuoli S."/>
            <person name="Bussey H."/>
            <person name="Bowyer P."/>
            <person name="Cotty P.J."/>
            <person name="Dyer P.S."/>
            <person name="Egan A."/>
            <person name="Galens K."/>
            <person name="Fraser-Liggett C.M."/>
            <person name="Haas B.J."/>
            <person name="Inman J.M."/>
            <person name="Kent R."/>
            <person name="Lemieux S."/>
            <person name="Malavazi I."/>
            <person name="Orvis J."/>
            <person name="Roemer T."/>
            <person name="Ronning C.M."/>
            <person name="Sundaram J.P."/>
            <person name="Sutton G."/>
            <person name="Turner G."/>
            <person name="Venter J.C."/>
            <person name="White O.R."/>
            <person name="Whitty B.R."/>
            <person name="Youngman P."/>
            <person name="Wolfe K.H."/>
            <person name="Goldman G.H."/>
            <person name="Wortman J.R."/>
            <person name="Jiang B."/>
            <person name="Denning D.W."/>
            <person name="Nierman W.C."/>
        </authorList>
    </citation>
    <scope>NUCLEOTIDE SEQUENCE [LARGE SCALE GENOMIC DNA]</scope>
    <source>
        <strain evidence="4">ATCC 1007 / CBS 513.65 / DSM 816 / NCTC 3887 / NRRL 1</strain>
    </source>
</reference>
<dbReference type="PANTHER" id="PTHR48081:SF8">
    <property type="entry name" value="ALPHA_BETA HYDROLASE FOLD-3 DOMAIN-CONTAINING PROTEIN-RELATED"/>
    <property type="match status" value="1"/>
</dbReference>
<evidence type="ECO:0000313" key="3">
    <source>
        <dbReference type="EMBL" id="EAW08578.1"/>
    </source>
</evidence>
<dbReference type="GO" id="GO:0016787">
    <property type="term" value="F:hydrolase activity"/>
    <property type="evidence" value="ECO:0007669"/>
    <property type="project" value="UniProtKB-KW"/>
</dbReference>
<dbReference type="VEuPathDB" id="FungiDB:ACLA_033140"/>
<dbReference type="PANTHER" id="PTHR48081">
    <property type="entry name" value="AB HYDROLASE SUPERFAMILY PROTEIN C4A8.06C"/>
    <property type="match status" value="1"/>
</dbReference>
<dbReference type="Gene3D" id="3.40.50.1820">
    <property type="entry name" value="alpha/beta hydrolase"/>
    <property type="match status" value="1"/>
</dbReference>
<dbReference type="InterPro" id="IPR013094">
    <property type="entry name" value="AB_hydrolase_3"/>
</dbReference>
<evidence type="ECO:0000256" key="1">
    <source>
        <dbReference type="ARBA" id="ARBA00022801"/>
    </source>
</evidence>
<feature type="domain" description="Alpha/beta hydrolase fold-3" evidence="2">
    <location>
        <begin position="87"/>
        <end position="295"/>
    </location>
</feature>
<proteinExistence type="predicted"/>
<dbReference type="Proteomes" id="UP000006701">
    <property type="component" value="Unassembled WGS sequence"/>
</dbReference>
<dbReference type="InterPro" id="IPR029058">
    <property type="entry name" value="AB_hydrolase_fold"/>
</dbReference>
<sequence length="327" mass="36257">MSQPNNGPTYDKELVSLHGTVHFNPVTTLDDIHELRRLTRSRLDGILEHRQVKHQTYIILGPGGDLQVSVFRPSILSPSRSGDTPAIIYIHPGGMVAGDRFTGIELMLEHVEQEHVVCITVEYRLAPEHPYPAALEDCYSTLEWARDNAINLGISPSKFILAGMSAGGGLAAGVALLCRDRGGPSIRGQILISPMLDDRNITMSSRQYTDKSPWPRESNVFAWKCLLNGEQGAATLPVYAAPARASDLSLLPATYIECGSADVFRDEDVTYASRLWEYGVQSELHIWPGGWHAFQIYSPESKLAKMATETRSSWLHRQLTDMEADNE</sequence>
<dbReference type="OrthoDB" id="433474at2759"/>
<dbReference type="GeneID" id="4702126"/>
<keyword evidence="1 3" id="KW-0378">Hydrolase</keyword>
<dbReference type="AlphaFoldDB" id="A1CSF7"/>
<dbReference type="EMBL" id="DS027059">
    <property type="protein sequence ID" value="EAW08578.1"/>
    <property type="molecule type" value="Genomic_DNA"/>
</dbReference>
<dbReference type="InterPro" id="IPR050300">
    <property type="entry name" value="GDXG_lipolytic_enzyme"/>
</dbReference>
<dbReference type="OMA" id="DWLERFF"/>
<protein>
    <submittedName>
        <fullName evidence="3">Alpha/beta hydrolase fold protein</fullName>
    </submittedName>
</protein>
<dbReference type="eggNOG" id="KOG1515">
    <property type="taxonomic scope" value="Eukaryota"/>
</dbReference>
<gene>
    <name evidence="3" type="ORF">ACLA_033140</name>
</gene>
<accession>A1CSF7</accession>